<dbReference type="GO" id="GO:0004514">
    <property type="term" value="F:nicotinate-nucleotide diphosphorylase (carboxylating) activity"/>
    <property type="evidence" value="ECO:0007669"/>
    <property type="project" value="UniProtKB-EC"/>
</dbReference>
<dbReference type="InterPro" id="IPR035809">
    <property type="entry name" value="NAPRTase_arc-type"/>
</dbReference>
<feature type="domain" description="Quinolinate phosphoribosyl transferase N-terminal" evidence="4">
    <location>
        <begin position="36"/>
        <end position="125"/>
    </location>
</feature>
<dbReference type="InterPro" id="IPR002638">
    <property type="entry name" value="Quinolinate_PRibosylTrfase_C"/>
</dbReference>
<name>A0A9D1HKX1_9FIRM</name>
<dbReference type="Pfam" id="PF01729">
    <property type="entry name" value="QRPTase_C"/>
    <property type="match status" value="1"/>
</dbReference>
<dbReference type="InterPro" id="IPR022412">
    <property type="entry name" value="Quinolinate_PRibosylTrfase_N"/>
</dbReference>
<dbReference type="AlphaFoldDB" id="A0A9D1HKX1"/>
<evidence type="ECO:0000259" key="3">
    <source>
        <dbReference type="Pfam" id="PF01729"/>
    </source>
</evidence>
<dbReference type="NCBIfam" id="NF006415">
    <property type="entry name" value="PRK08662.1"/>
    <property type="match status" value="1"/>
</dbReference>
<dbReference type="InterPro" id="IPR013785">
    <property type="entry name" value="Aldolase_TIM"/>
</dbReference>
<keyword evidence="5" id="KW-0328">Glycosyltransferase</keyword>
<reference evidence="5" key="2">
    <citation type="journal article" date="2021" name="PeerJ">
        <title>Extensive microbial diversity within the chicken gut microbiome revealed by metagenomics and culture.</title>
        <authorList>
            <person name="Gilroy R."/>
            <person name="Ravi A."/>
            <person name="Getino M."/>
            <person name="Pursley I."/>
            <person name="Horton D.L."/>
            <person name="Alikhan N.F."/>
            <person name="Baker D."/>
            <person name="Gharbi K."/>
            <person name="Hall N."/>
            <person name="Watson M."/>
            <person name="Adriaenssens E.M."/>
            <person name="Foster-Nyarko E."/>
            <person name="Jarju S."/>
            <person name="Secka A."/>
            <person name="Antonio M."/>
            <person name="Oren A."/>
            <person name="Chaudhuri R.R."/>
            <person name="La Ragione R."/>
            <person name="Hildebrand F."/>
            <person name="Pallen M.J."/>
        </authorList>
    </citation>
    <scope>NUCLEOTIDE SEQUENCE</scope>
    <source>
        <strain evidence="5">2830</strain>
    </source>
</reference>
<evidence type="ECO:0000259" key="4">
    <source>
        <dbReference type="Pfam" id="PF02749"/>
    </source>
</evidence>
<dbReference type="PANTHER" id="PTHR43202">
    <property type="entry name" value="NICOTINATE-NUCLEOTIDE PYROPHOSPHORYLASE"/>
    <property type="match status" value="1"/>
</dbReference>
<dbReference type="PANTHER" id="PTHR43202:SF1">
    <property type="entry name" value="NICOTINATE PHOSPHORIBOSYLTRANSFERASE"/>
    <property type="match status" value="1"/>
</dbReference>
<sequence>MKLIDSLSEVDELTVGEERRIHSATHDEIIAGATSDIYFIKTQEILRRMNKGDCVVTAEIFARKPGVFVGIEEVLGLLQDAPVDVWAQPEGSEIVPKQVLCRIKGRYADFGVYETAILGMLASASGWATAAREIKAACPDKPVGCFGARHIHPSVAPVMERAAVLGGCDSCSCVLGAKLLGQYPAGTTPHALFLTVGDTVEAALAYDKYMPEGAARTILIDTFKDEIEEALRVAEAMGDKLAGVRLDTPAERGGVTAGLISELRQRLDMAGYQHVKIFATGGLTPDRVRELSEAGADAFGVGSYISGAPAIDMTMDLKEVDGKPVAKRGRIPGETFSNVLQRMK</sequence>
<keyword evidence="5" id="KW-0436">Ligase</keyword>
<dbReference type="CDD" id="cd01571">
    <property type="entry name" value="NAPRTase_B"/>
    <property type="match status" value="1"/>
</dbReference>
<evidence type="ECO:0000256" key="1">
    <source>
        <dbReference type="ARBA" id="ARBA00022679"/>
    </source>
</evidence>
<feature type="domain" description="Quinolinate phosphoribosyl transferase C-terminal" evidence="3">
    <location>
        <begin position="128"/>
        <end position="316"/>
    </location>
</feature>
<evidence type="ECO:0000313" key="6">
    <source>
        <dbReference type="Proteomes" id="UP000824124"/>
    </source>
</evidence>
<dbReference type="InterPro" id="IPR053190">
    <property type="entry name" value="NAPRTase-like"/>
</dbReference>
<gene>
    <name evidence="5" type="ORF">IAB00_06815</name>
</gene>
<dbReference type="SUPFAM" id="SSF51690">
    <property type="entry name" value="Nicotinate/Quinolinate PRTase C-terminal domain-like"/>
    <property type="match status" value="1"/>
</dbReference>
<dbReference type="Pfam" id="PF02749">
    <property type="entry name" value="QRPTase_N"/>
    <property type="match status" value="1"/>
</dbReference>
<dbReference type="SUPFAM" id="SSF54675">
    <property type="entry name" value="Nicotinate/Quinolinate PRTase N-terminal domain-like"/>
    <property type="match status" value="1"/>
</dbReference>
<dbReference type="Proteomes" id="UP000824124">
    <property type="component" value="Unassembled WGS sequence"/>
</dbReference>
<dbReference type="Gene3D" id="3.90.1170.20">
    <property type="entry name" value="Quinolinate phosphoribosyl transferase, N-terminal domain"/>
    <property type="match status" value="1"/>
</dbReference>
<protein>
    <submittedName>
        <fullName evidence="5">Nicotinate phosphoribosyltransferase</fullName>
        <ecNumber evidence="5">6.3.4.21</ecNumber>
    </submittedName>
</protein>
<dbReference type="InterPro" id="IPR036068">
    <property type="entry name" value="Nicotinate_pribotase-like_C"/>
</dbReference>
<evidence type="ECO:0000313" key="5">
    <source>
        <dbReference type="EMBL" id="HIU10930.1"/>
    </source>
</evidence>
<comment type="catalytic activity">
    <reaction evidence="2">
        <text>nicotinate beta-D-ribonucleotide + CO2 + diphosphate = quinolinate + 5-phospho-alpha-D-ribose 1-diphosphate + 2 H(+)</text>
        <dbReference type="Rhea" id="RHEA:12733"/>
        <dbReference type="ChEBI" id="CHEBI:15378"/>
        <dbReference type="ChEBI" id="CHEBI:16526"/>
        <dbReference type="ChEBI" id="CHEBI:29959"/>
        <dbReference type="ChEBI" id="CHEBI:33019"/>
        <dbReference type="ChEBI" id="CHEBI:57502"/>
        <dbReference type="ChEBI" id="CHEBI:58017"/>
        <dbReference type="EC" id="2.4.2.19"/>
    </reaction>
</comment>
<reference evidence="5" key="1">
    <citation type="submission" date="2020-10" db="EMBL/GenBank/DDBJ databases">
        <authorList>
            <person name="Gilroy R."/>
        </authorList>
    </citation>
    <scope>NUCLEOTIDE SEQUENCE</scope>
    <source>
        <strain evidence="5">2830</strain>
    </source>
</reference>
<dbReference type="GO" id="GO:0004516">
    <property type="term" value="F:nicotinate phosphoribosyltransferase activity"/>
    <property type="evidence" value="ECO:0007669"/>
    <property type="project" value="UniProtKB-EC"/>
</dbReference>
<evidence type="ECO:0000256" key="2">
    <source>
        <dbReference type="ARBA" id="ARBA00047445"/>
    </source>
</evidence>
<dbReference type="InterPro" id="IPR037128">
    <property type="entry name" value="Quinolinate_PRibosylTase_N_sf"/>
</dbReference>
<proteinExistence type="predicted"/>
<dbReference type="EMBL" id="DVMH01000033">
    <property type="protein sequence ID" value="HIU10930.1"/>
    <property type="molecule type" value="Genomic_DNA"/>
</dbReference>
<dbReference type="Gene3D" id="3.20.20.70">
    <property type="entry name" value="Aldolase class I"/>
    <property type="match status" value="1"/>
</dbReference>
<organism evidence="5 6">
    <name type="scientific">Candidatus Avidehalobacter gallistercoris</name>
    <dbReference type="NCBI Taxonomy" id="2840694"/>
    <lineage>
        <taxon>Bacteria</taxon>
        <taxon>Bacillati</taxon>
        <taxon>Bacillota</taxon>
        <taxon>Clostridia</taxon>
        <taxon>Eubacteriales</taxon>
        <taxon>Peptococcaceae</taxon>
        <taxon>Peptococcaceae incertae sedis</taxon>
        <taxon>Candidatus Avidehalobacter</taxon>
    </lineage>
</organism>
<dbReference type="GO" id="GO:0009435">
    <property type="term" value="P:NAD+ biosynthetic process"/>
    <property type="evidence" value="ECO:0007669"/>
    <property type="project" value="InterPro"/>
</dbReference>
<dbReference type="EC" id="6.3.4.21" evidence="5"/>
<keyword evidence="1" id="KW-0808">Transferase</keyword>
<comment type="caution">
    <text evidence="5">The sequence shown here is derived from an EMBL/GenBank/DDBJ whole genome shotgun (WGS) entry which is preliminary data.</text>
</comment>
<accession>A0A9D1HKX1</accession>